<accession>A0A4Z1G4K0</accession>
<dbReference type="AlphaFoldDB" id="A0A4Z1G4K0"/>
<dbReference type="PANTHER" id="PTHR11552">
    <property type="entry name" value="GLUCOSE-METHANOL-CHOLINE GMC OXIDOREDUCTASE"/>
    <property type="match status" value="1"/>
</dbReference>
<comment type="caution">
    <text evidence="8">The sequence shown here is derived from an EMBL/GenBank/DDBJ whole genome shotgun (WGS) entry which is preliminary data.</text>
</comment>
<evidence type="ECO:0000259" key="7">
    <source>
        <dbReference type="Pfam" id="PF00732"/>
    </source>
</evidence>
<comment type="cofactor">
    <cofactor evidence="1 6">
        <name>FAD</name>
        <dbReference type="ChEBI" id="CHEBI:57692"/>
    </cofactor>
</comment>
<evidence type="ECO:0000313" key="8">
    <source>
        <dbReference type="EMBL" id="TGO30450.1"/>
    </source>
</evidence>
<keyword evidence="3" id="KW-0285">Flavoprotein</keyword>
<sequence length="443" mass="48123">MSTEIYDIIIIGGGTSGFVLANRLSEDPNLQIIVLESGEDRSADPNTLTPGAWPLLSSSPDNWTFQTVPQKEVPRDIIVPQGKALGGPSAINSFLFTSTSKATIEGWKNLGNKGWDYAAYEKALKKSYTQHKPSGVTEGNGPLQITLASPETLWQKAWMEGLESRSYAVNAYLDPIRSRSNLTIQTNTTVTKVLFERSPSASDAIAIGVEFISKDGSSQTVKARKEVIICAGAINSPRILELRLGFASALGNRCCSRQSTRWRKSPKLSTADLFTGLTFEARDDVETIDAFFRQEPDVVAAAMQEYATKGTGYLSTSNITTMAQLPLPKFHTEAGRKELNRLLATSKSNSDAWYSSPTIPAFAAAHENFVRSIIINPSEALGNYVFGSGYAPFDAPNPSYRAPGNHIFIAIELSHPLFQGSVHITSSLPEYTGTNTGIAINSR</sequence>
<proteinExistence type="inferred from homology"/>
<comment type="similarity">
    <text evidence="2">Belongs to the GMC oxidoreductase family.</text>
</comment>
<organism evidence="8 9">
    <name type="scientific">Botrytis paeoniae</name>
    <dbReference type="NCBI Taxonomy" id="278948"/>
    <lineage>
        <taxon>Eukaryota</taxon>
        <taxon>Fungi</taxon>
        <taxon>Dikarya</taxon>
        <taxon>Ascomycota</taxon>
        <taxon>Pezizomycotina</taxon>
        <taxon>Leotiomycetes</taxon>
        <taxon>Helotiales</taxon>
        <taxon>Sclerotiniaceae</taxon>
        <taxon>Botrytis</taxon>
    </lineage>
</organism>
<reference evidence="8 9" key="1">
    <citation type="submission" date="2017-12" db="EMBL/GenBank/DDBJ databases">
        <title>Comparative genomics of Botrytis spp.</title>
        <authorList>
            <person name="Valero-Jimenez C.A."/>
            <person name="Tapia P."/>
            <person name="Veloso J."/>
            <person name="Silva-Moreno E."/>
            <person name="Staats M."/>
            <person name="Valdes J.H."/>
            <person name="Van Kan J.A.L."/>
        </authorList>
    </citation>
    <scope>NUCLEOTIDE SEQUENCE [LARGE SCALE GENOMIC DNA]</scope>
    <source>
        <strain evidence="8 9">Bp0003</strain>
    </source>
</reference>
<gene>
    <name evidence="8" type="ORF">BPAE_0005g00460</name>
</gene>
<dbReference type="InterPro" id="IPR000172">
    <property type="entry name" value="GMC_OxRdtase_N"/>
</dbReference>
<name>A0A4Z1G4K0_9HELO</name>
<dbReference type="InterPro" id="IPR012132">
    <property type="entry name" value="GMC_OxRdtase"/>
</dbReference>
<dbReference type="EMBL" id="PQXI01000005">
    <property type="protein sequence ID" value="TGO30450.1"/>
    <property type="molecule type" value="Genomic_DNA"/>
</dbReference>
<evidence type="ECO:0000256" key="4">
    <source>
        <dbReference type="ARBA" id="ARBA00022827"/>
    </source>
</evidence>
<keyword evidence="9" id="KW-1185">Reference proteome</keyword>
<evidence type="ECO:0000313" key="9">
    <source>
        <dbReference type="Proteomes" id="UP000297910"/>
    </source>
</evidence>
<dbReference type="Gene3D" id="3.50.50.60">
    <property type="entry name" value="FAD/NAD(P)-binding domain"/>
    <property type="match status" value="2"/>
</dbReference>
<keyword evidence="5" id="KW-0560">Oxidoreductase</keyword>
<dbReference type="SUPFAM" id="SSF51905">
    <property type="entry name" value="FAD/NAD(P)-binding domain"/>
    <property type="match status" value="1"/>
</dbReference>
<evidence type="ECO:0000256" key="3">
    <source>
        <dbReference type="ARBA" id="ARBA00022630"/>
    </source>
</evidence>
<dbReference type="Gene3D" id="3.30.560.10">
    <property type="entry name" value="Glucose Oxidase, domain 3"/>
    <property type="match status" value="2"/>
</dbReference>
<keyword evidence="4 6" id="KW-0274">FAD</keyword>
<dbReference type="GO" id="GO:0016614">
    <property type="term" value="F:oxidoreductase activity, acting on CH-OH group of donors"/>
    <property type="evidence" value="ECO:0007669"/>
    <property type="project" value="InterPro"/>
</dbReference>
<evidence type="ECO:0000256" key="2">
    <source>
        <dbReference type="ARBA" id="ARBA00010790"/>
    </source>
</evidence>
<protein>
    <recommendedName>
        <fullName evidence="7">Glucose-methanol-choline oxidoreductase N-terminal domain-containing protein</fullName>
    </recommendedName>
</protein>
<feature type="binding site" evidence="6">
    <location>
        <begin position="15"/>
        <end position="16"/>
    </location>
    <ligand>
        <name>FAD</name>
        <dbReference type="ChEBI" id="CHEBI:57692"/>
    </ligand>
</feature>
<dbReference type="Proteomes" id="UP000297910">
    <property type="component" value="Unassembled WGS sequence"/>
</dbReference>
<dbReference type="PIRSF" id="PIRSF000137">
    <property type="entry name" value="Alcohol_oxidase"/>
    <property type="match status" value="1"/>
</dbReference>
<dbReference type="GO" id="GO:0050660">
    <property type="term" value="F:flavin adenine dinucleotide binding"/>
    <property type="evidence" value="ECO:0007669"/>
    <property type="project" value="InterPro"/>
</dbReference>
<feature type="domain" description="Glucose-methanol-choline oxidoreductase N-terminal" evidence="7">
    <location>
        <begin position="165"/>
        <end position="242"/>
    </location>
</feature>
<evidence type="ECO:0000256" key="1">
    <source>
        <dbReference type="ARBA" id="ARBA00001974"/>
    </source>
</evidence>
<evidence type="ECO:0000256" key="6">
    <source>
        <dbReference type="PIRSR" id="PIRSR000137-2"/>
    </source>
</evidence>
<dbReference type="InterPro" id="IPR036188">
    <property type="entry name" value="FAD/NAD-bd_sf"/>
</dbReference>
<feature type="binding site" evidence="6">
    <location>
        <position position="190"/>
    </location>
    <ligand>
        <name>FAD</name>
        <dbReference type="ChEBI" id="CHEBI:57692"/>
    </ligand>
</feature>
<dbReference type="Pfam" id="PF00732">
    <property type="entry name" value="GMC_oxred_N"/>
    <property type="match status" value="1"/>
</dbReference>
<dbReference type="PANTHER" id="PTHR11552:SF201">
    <property type="entry name" value="GLUCOSE-METHANOL-CHOLINE OXIDOREDUCTASE N-TERMINAL DOMAIN-CONTAINING PROTEIN"/>
    <property type="match status" value="1"/>
</dbReference>
<evidence type="ECO:0000256" key="5">
    <source>
        <dbReference type="ARBA" id="ARBA00023002"/>
    </source>
</evidence>